<evidence type="ECO:0000256" key="1">
    <source>
        <dbReference type="SAM" id="Phobius"/>
    </source>
</evidence>
<evidence type="ECO:0000313" key="3">
    <source>
        <dbReference type="EMBL" id="NIJ52702.1"/>
    </source>
</evidence>
<feature type="transmembrane region" description="Helical" evidence="1">
    <location>
        <begin position="86"/>
        <end position="113"/>
    </location>
</feature>
<keyword evidence="1" id="KW-0812">Transmembrane</keyword>
<protein>
    <recommendedName>
        <fullName evidence="2">Signal transduction histidine kinase internal region domain-containing protein</fullName>
    </recommendedName>
</protein>
<proteinExistence type="predicted"/>
<name>A0ABX0UIR9_9BACT</name>
<feature type="transmembrane region" description="Helical" evidence="1">
    <location>
        <begin position="55"/>
        <end position="74"/>
    </location>
</feature>
<accession>A0ABX0UIR9</accession>
<organism evidence="3 4">
    <name type="scientific">Dyadobacter arcticus</name>
    <dbReference type="NCBI Taxonomy" id="1078754"/>
    <lineage>
        <taxon>Bacteria</taxon>
        <taxon>Pseudomonadati</taxon>
        <taxon>Bacteroidota</taxon>
        <taxon>Cytophagia</taxon>
        <taxon>Cytophagales</taxon>
        <taxon>Spirosomataceae</taxon>
        <taxon>Dyadobacter</taxon>
    </lineage>
</organism>
<keyword evidence="4" id="KW-1185">Reference proteome</keyword>
<dbReference type="Proteomes" id="UP001179181">
    <property type="component" value="Unassembled WGS sequence"/>
</dbReference>
<feature type="transmembrane region" description="Helical" evidence="1">
    <location>
        <begin position="133"/>
        <end position="156"/>
    </location>
</feature>
<dbReference type="PANTHER" id="PTHR34220:SF7">
    <property type="entry name" value="SENSOR HISTIDINE KINASE YPDA"/>
    <property type="match status" value="1"/>
</dbReference>
<feature type="domain" description="Signal transduction histidine kinase internal region" evidence="2">
    <location>
        <begin position="180"/>
        <end position="251"/>
    </location>
</feature>
<evidence type="ECO:0000259" key="2">
    <source>
        <dbReference type="Pfam" id="PF06580"/>
    </source>
</evidence>
<keyword evidence="1" id="KW-1133">Transmembrane helix</keyword>
<keyword evidence="1" id="KW-0472">Membrane</keyword>
<evidence type="ECO:0000313" key="4">
    <source>
        <dbReference type="Proteomes" id="UP001179181"/>
    </source>
</evidence>
<dbReference type="EMBL" id="JAASQJ010000002">
    <property type="protein sequence ID" value="NIJ52702.1"/>
    <property type="molecule type" value="Genomic_DNA"/>
</dbReference>
<dbReference type="InterPro" id="IPR050640">
    <property type="entry name" value="Bact_2-comp_sensor_kinase"/>
</dbReference>
<dbReference type="RefSeq" id="WP_167269325.1">
    <property type="nucleotide sequence ID" value="NZ_JAASQJ010000002.1"/>
</dbReference>
<dbReference type="InterPro" id="IPR010559">
    <property type="entry name" value="Sig_transdc_His_kin_internal"/>
</dbReference>
<sequence length="395" mass="45910">MSIHLPTNRIVRHLLFWTLVYLFFFGLQVVIPLLLFGRLLTDVSTDWVMRWENYLLIHLPIMLFYSYSVAYKMVPLVLKRQYTRFSLHLALVVILTWLLFGVLRLSYVAIPTLMKQPARLWYATLTQILSHNLFLLDFIASPFFRINIAAGLMVSIKLFKQWRQKQQENQLFEREKLQNELQLLKLQLNPNFLFGFLRALYALTQQQSTLAPEAVLKFAHFLRYVLYESQANQMPLVREIEIIDHYVSLQRSIHPAGLEVSLSVRGNPGIRTVAPLLLFQIVEHAFRDLSASRPNLETDEPAWVSIDLAMTEVWITLKVIDGQSVNLTDNSKQLADLQKQLYFYYADSYEFQVQAEPDAYIVTLSLPFVRSTASSAGRLENSQSSLNYEITLPDR</sequence>
<dbReference type="PANTHER" id="PTHR34220">
    <property type="entry name" value="SENSOR HISTIDINE KINASE YPDA"/>
    <property type="match status" value="1"/>
</dbReference>
<comment type="caution">
    <text evidence="3">The sequence shown here is derived from an EMBL/GenBank/DDBJ whole genome shotgun (WGS) entry which is preliminary data.</text>
</comment>
<reference evidence="3 4" key="1">
    <citation type="submission" date="2020-03" db="EMBL/GenBank/DDBJ databases">
        <title>Genomic Encyclopedia of Type Strains, Phase IV (KMG-IV): sequencing the most valuable type-strain genomes for metagenomic binning, comparative biology and taxonomic classification.</title>
        <authorList>
            <person name="Goeker M."/>
        </authorList>
    </citation>
    <scope>NUCLEOTIDE SEQUENCE [LARGE SCALE GENOMIC DNA]</scope>
    <source>
        <strain evidence="3 4">DSM 102865</strain>
    </source>
</reference>
<feature type="transmembrane region" description="Helical" evidence="1">
    <location>
        <begin position="14"/>
        <end position="35"/>
    </location>
</feature>
<gene>
    <name evidence="3" type="ORF">FHS68_001872</name>
</gene>
<dbReference type="Pfam" id="PF06580">
    <property type="entry name" value="His_kinase"/>
    <property type="match status" value="1"/>
</dbReference>